<name>A0A7S3I3D2_9SPIT</name>
<feature type="transmembrane region" description="Helical" evidence="1">
    <location>
        <begin position="113"/>
        <end position="138"/>
    </location>
</feature>
<feature type="transmembrane region" description="Helical" evidence="1">
    <location>
        <begin position="52"/>
        <end position="71"/>
    </location>
</feature>
<keyword evidence="1" id="KW-0472">Membrane</keyword>
<organism evidence="2">
    <name type="scientific">Favella ehrenbergii</name>
    <dbReference type="NCBI Taxonomy" id="182087"/>
    <lineage>
        <taxon>Eukaryota</taxon>
        <taxon>Sar</taxon>
        <taxon>Alveolata</taxon>
        <taxon>Ciliophora</taxon>
        <taxon>Intramacronucleata</taxon>
        <taxon>Spirotrichea</taxon>
        <taxon>Choreotrichia</taxon>
        <taxon>Tintinnida</taxon>
        <taxon>Xystonellidae</taxon>
        <taxon>Favella</taxon>
    </lineage>
</organism>
<dbReference type="AlphaFoldDB" id="A0A7S3I3D2"/>
<proteinExistence type="predicted"/>
<reference evidence="2" key="1">
    <citation type="submission" date="2021-01" db="EMBL/GenBank/DDBJ databases">
        <authorList>
            <person name="Corre E."/>
            <person name="Pelletier E."/>
            <person name="Niang G."/>
            <person name="Scheremetjew M."/>
            <person name="Finn R."/>
            <person name="Kale V."/>
            <person name="Holt S."/>
            <person name="Cochrane G."/>
            <person name="Meng A."/>
            <person name="Brown T."/>
            <person name="Cohen L."/>
        </authorList>
    </citation>
    <scope>NUCLEOTIDE SEQUENCE</scope>
    <source>
        <strain evidence="2">Fehren 1</strain>
    </source>
</reference>
<keyword evidence="1" id="KW-1133">Transmembrane helix</keyword>
<evidence type="ECO:0000256" key="1">
    <source>
        <dbReference type="SAM" id="Phobius"/>
    </source>
</evidence>
<sequence>MSLGDPPGDYHNVSDNFYMVNLWGLINFLTPFGIGCCAGCFAVLFRDSDLSAIIGGILLMLNALSYLAHFITMLVMRYRHAGRVCSGDYDSDLHFWRPFEDPESPFLHKTGTWFFYVVVTQLYLICMGISGISFYAGVEH</sequence>
<accession>A0A7S3I3D2</accession>
<gene>
    <name evidence="2" type="ORF">FEHR0123_LOCUS7637</name>
</gene>
<dbReference type="EMBL" id="HBIE01024955">
    <property type="protein sequence ID" value="CAE0312715.1"/>
    <property type="molecule type" value="Transcribed_RNA"/>
</dbReference>
<protein>
    <submittedName>
        <fullName evidence="2">Uncharacterized protein</fullName>
    </submittedName>
</protein>
<evidence type="ECO:0000313" key="2">
    <source>
        <dbReference type="EMBL" id="CAE0312715.1"/>
    </source>
</evidence>
<keyword evidence="1" id="KW-0812">Transmembrane</keyword>
<feature type="transmembrane region" description="Helical" evidence="1">
    <location>
        <begin position="20"/>
        <end position="45"/>
    </location>
</feature>